<dbReference type="EMBL" id="QGDT01000008">
    <property type="protein sequence ID" value="PWJ57269.1"/>
    <property type="molecule type" value="Genomic_DNA"/>
</dbReference>
<dbReference type="NCBIfam" id="TIGR02593">
    <property type="entry name" value="CRISPR_cas5"/>
    <property type="match status" value="1"/>
</dbReference>
<name>A0A316AJ51_9BACT</name>
<dbReference type="InterPro" id="IPR013422">
    <property type="entry name" value="CRISPR-assoc_prot_Cas5_N"/>
</dbReference>
<keyword evidence="3" id="KW-1185">Reference proteome</keyword>
<dbReference type="Pfam" id="PF09704">
    <property type="entry name" value="Cas_Cas5d"/>
    <property type="match status" value="1"/>
</dbReference>
<gene>
    <name evidence="2" type="ORF">CLV98_108189</name>
</gene>
<sequence>MKILAFDIWGEYAHFKKIYATTSALTYAIPPKTSLYGFLGAILGLEKQDNKYLEAFANKSCLVGISLNRPLIFQRLGINLKAELGRKKEGSPPKPTLTEFIHQPHYRIYVSHTDLELYSRLKNSLQQHKTVYTPTLGLASLISNFAFIGEYETDIRQISDFVPIESVIPRRDLIALDTNSFKHEGCFIMEQSLYSLEMDLARNVTDRDDIILERKGSPISAKVNKFYTIDGRNICLF</sequence>
<dbReference type="Proteomes" id="UP000245880">
    <property type="component" value="Unassembled WGS sequence"/>
</dbReference>
<dbReference type="Gene3D" id="3.30.70.2660">
    <property type="match status" value="1"/>
</dbReference>
<keyword evidence="1" id="KW-0051">Antiviral defense</keyword>
<dbReference type="AlphaFoldDB" id="A0A316AJ51"/>
<dbReference type="RefSeq" id="WP_025764121.1">
    <property type="nucleotide sequence ID" value="NZ_QGDT01000008.1"/>
</dbReference>
<dbReference type="InterPro" id="IPR021124">
    <property type="entry name" value="CRISPR-assoc_prot_Cas5"/>
</dbReference>
<dbReference type="GO" id="GO:0043571">
    <property type="term" value="P:maintenance of CRISPR repeat elements"/>
    <property type="evidence" value="ECO:0007669"/>
    <property type="project" value="InterPro"/>
</dbReference>
<evidence type="ECO:0000313" key="3">
    <source>
        <dbReference type="Proteomes" id="UP000245880"/>
    </source>
</evidence>
<dbReference type="NCBIfam" id="TIGR02592">
    <property type="entry name" value="cas_Cas5h"/>
    <property type="match status" value="1"/>
</dbReference>
<proteinExistence type="predicted"/>
<evidence type="ECO:0000256" key="1">
    <source>
        <dbReference type="ARBA" id="ARBA00023118"/>
    </source>
</evidence>
<dbReference type="GO" id="GO:0051607">
    <property type="term" value="P:defense response to virus"/>
    <property type="evidence" value="ECO:0007669"/>
    <property type="project" value="UniProtKB-KW"/>
</dbReference>
<comment type="caution">
    <text evidence="2">The sequence shown here is derived from an EMBL/GenBank/DDBJ whole genome shotgun (WGS) entry which is preliminary data.</text>
</comment>
<protein>
    <submittedName>
        <fullName evidence="2">CRISPR-associated protein Cas5h</fullName>
    </submittedName>
</protein>
<dbReference type="OrthoDB" id="1805474at2"/>
<evidence type="ECO:0000313" key="2">
    <source>
        <dbReference type="EMBL" id="PWJ57269.1"/>
    </source>
</evidence>
<accession>A0A316AJ51</accession>
<organism evidence="2 3">
    <name type="scientific">Dyadobacter jejuensis</name>
    <dbReference type="NCBI Taxonomy" id="1082580"/>
    <lineage>
        <taxon>Bacteria</taxon>
        <taxon>Pseudomonadati</taxon>
        <taxon>Bacteroidota</taxon>
        <taxon>Cytophagia</taxon>
        <taxon>Cytophagales</taxon>
        <taxon>Spirosomataceae</taxon>
        <taxon>Dyadobacter</taxon>
    </lineage>
</organism>
<dbReference type="InterPro" id="IPR013421">
    <property type="entry name" value="CRISPR-assoc_prot_Cas5_HALMA"/>
</dbReference>
<reference evidence="2 3" key="1">
    <citation type="submission" date="2018-03" db="EMBL/GenBank/DDBJ databases">
        <title>Genomic Encyclopedia of Archaeal and Bacterial Type Strains, Phase II (KMG-II): from individual species to whole genera.</title>
        <authorList>
            <person name="Goeker M."/>
        </authorList>
    </citation>
    <scope>NUCLEOTIDE SEQUENCE [LARGE SCALE GENOMIC DNA]</scope>
    <source>
        <strain evidence="2 3">DSM 100346</strain>
    </source>
</reference>